<organism evidence="5 6">
    <name type="scientific">Tindallia magadiensis</name>
    <dbReference type="NCBI Taxonomy" id="69895"/>
    <lineage>
        <taxon>Bacteria</taxon>
        <taxon>Bacillati</taxon>
        <taxon>Bacillota</taxon>
        <taxon>Clostridia</taxon>
        <taxon>Peptostreptococcales</taxon>
        <taxon>Tindalliaceae</taxon>
        <taxon>Tindallia</taxon>
    </lineage>
</organism>
<feature type="chain" id="PRO_5038923163" evidence="4">
    <location>
        <begin position="23"/>
        <end position="447"/>
    </location>
</feature>
<protein>
    <submittedName>
        <fullName evidence="5">Trehalose/maltose transport system substrate-binding protein</fullName>
    </submittedName>
</protein>
<keyword evidence="3 4" id="KW-0732">Signal</keyword>
<dbReference type="PROSITE" id="PS51257">
    <property type="entry name" value="PROKAR_LIPOPROTEIN"/>
    <property type="match status" value="1"/>
</dbReference>
<evidence type="ECO:0000313" key="5">
    <source>
        <dbReference type="EMBL" id="SFH51877.1"/>
    </source>
</evidence>
<dbReference type="PANTHER" id="PTHR43649">
    <property type="entry name" value="ARABINOSE-BINDING PROTEIN-RELATED"/>
    <property type="match status" value="1"/>
</dbReference>
<dbReference type="PANTHER" id="PTHR43649:SF34">
    <property type="entry name" value="ABC TRANSPORTER PERIPLASMIC-BINDING PROTEIN YCJN-RELATED"/>
    <property type="match status" value="1"/>
</dbReference>
<keyword evidence="6" id="KW-1185">Reference proteome</keyword>
<dbReference type="InterPro" id="IPR006059">
    <property type="entry name" value="SBP"/>
</dbReference>
<dbReference type="InterPro" id="IPR050490">
    <property type="entry name" value="Bact_solute-bd_prot1"/>
</dbReference>
<dbReference type="Gene3D" id="3.40.190.10">
    <property type="entry name" value="Periplasmic binding protein-like II"/>
    <property type="match status" value="2"/>
</dbReference>
<evidence type="ECO:0000256" key="1">
    <source>
        <dbReference type="ARBA" id="ARBA00008520"/>
    </source>
</evidence>
<comment type="similarity">
    <text evidence="1">Belongs to the bacterial solute-binding protein 1 family.</text>
</comment>
<dbReference type="SUPFAM" id="SSF53850">
    <property type="entry name" value="Periplasmic binding protein-like II"/>
    <property type="match status" value="1"/>
</dbReference>
<reference evidence="6" key="1">
    <citation type="submission" date="2016-10" db="EMBL/GenBank/DDBJ databases">
        <authorList>
            <person name="Varghese N."/>
            <person name="Submissions S."/>
        </authorList>
    </citation>
    <scope>NUCLEOTIDE SEQUENCE [LARGE SCALE GENOMIC DNA]</scope>
    <source>
        <strain evidence="6">Z-7934</strain>
    </source>
</reference>
<name>A0A1I3AP90_9FIRM</name>
<dbReference type="Pfam" id="PF01547">
    <property type="entry name" value="SBP_bac_1"/>
    <property type="match status" value="1"/>
</dbReference>
<dbReference type="RefSeq" id="WP_093368941.1">
    <property type="nucleotide sequence ID" value="NZ_FOQA01000001.1"/>
</dbReference>
<proteinExistence type="inferred from homology"/>
<evidence type="ECO:0000256" key="4">
    <source>
        <dbReference type="SAM" id="SignalP"/>
    </source>
</evidence>
<feature type="signal peptide" evidence="4">
    <location>
        <begin position="1"/>
        <end position="22"/>
    </location>
</feature>
<dbReference type="Proteomes" id="UP000199287">
    <property type="component" value="Unassembled WGS sequence"/>
</dbReference>
<dbReference type="EMBL" id="FOQA01000001">
    <property type="protein sequence ID" value="SFH51877.1"/>
    <property type="molecule type" value="Genomic_DNA"/>
</dbReference>
<keyword evidence="2" id="KW-0813">Transport</keyword>
<gene>
    <name evidence="5" type="ORF">SAMN05192551_101335</name>
</gene>
<accession>A0A1I3AP90</accession>
<dbReference type="CDD" id="cd14750">
    <property type="entry name" value="PBP2_TMBP"/>
    <property type="match status" value="1"/>
</dbReference>
<evidence type="ECO:0000313" key="6">
    <source>
        <dbReference type="Proteomes" id="UP000199287"/>
    </source>
</evidence>
<evidence type="ECO:0000256" key="2">
    <source>
        <dbReference type="ARBA" id="ARBA00022448"/>
    </source>
</evidence>
<sequence>MRKNKNLFCMLLVVLLVFSLLAGCGSPAEEDTAEEVSEETVTEPSDEVVITVAAGAVGQELELTQLAAEMYMDDNPGVTVNVLDTPDLAQDRLGLYLQFFEAQSSEVDVYQIDVIWPGDLEEHFVDLYEYGADAVVGDHFPAIVENNTVNGRLVAIPWFTDAGLLYYRTDLLEKYDFAPPETWEELAEQAQTIQQGERDEGNQDFVGYVWQGDAYEGLTCNALEWIASNNGGTIISPEGLITINNENAAEIIDMAATWVGTISPEGVTGMAEEDARAIWQGGNAAFMRNWPYAYSLGQEDDSAVKDIFDVSPLPAGTNGEPAATLGGWQLAVSKYSENPDIAADVALFMASYDMQKMRAVDGSLNPTIMDLYEDEDVLEAAPFFGSLYDVFINAVARPSTASAPNYNAVSTAFFRAVHNVLNGNMDAAAALEELELDLQDITGFDIE</sequence>
<dbReference type="OrthoDB" id="9808332at2"/>
<dbReference type="AlphaFoldDB" id="A0A1I3AP90"/>
<evidence type="ECO:0000256" key="3">
    <source>
        <dbReference type="ARBA" id="ARBA00022729"/>
    </source>
</evidence>
<dbReference type="STRING" id="69895.SAMN05192551_101335"/>